<feature type="compositionally biased region" description="Basic residues" evidence="1">
    <location>
        <begin position="57"/>
        <end position="83"/>
    </location>
</feature>
<accession>A0A6J4PWM2</accession>
<evidence type="ECO:0000256" key="1">
    <source>
        <dbReference type="SAM" id="MobiDB-lite"/>
    </source>
</evidence>
<sequence>VEPAPRAARPDAAARRPLRRHRDRGRRRAAGAVPVAPGRRGVRPGADRRRVAARGGGARRPHRVLPGRAPRRHRARPARRARPRSLGARQAGPGGRPRRRRARPRARTVGPRRPPGPPHARRTGAHGVPRPPRPGLRDPQVGRGPGPARGVPAARGAGAAREGAEAARALRQPERPHLVRPRDVLRPRPDPRRPVPRPVRRGLPRDQAGAGSGTADRAGSGRL</sequence>
<proteinExistence type="predicted"/>
<organism evidence="2">
    <name type="scientific">uncultured Pseudonocardia sp</name>
    <dbReference type="NCBI Taxonomy" id="211455"/>
    <lineage>
        <taxon>Bacteria</taxon>
        <taxon>Bacillati</taxon>
        <taxon>Actinomycetota</taxon>
        <taxon>Actinomycetes</taxon>
        <taxon>Pseudonocardiales</taxon>
        <taxon>Pseudonocardiaceae</taxon>
        <taxon>Pseudonocardia</taxon>
        <taxon>environmental samples</taxon>
    </lineage>
</organism>
<feature type="compositionally biased region" description="Basic and acidic residues" evidence="1">
    <location>
        <begin position="171"/>
        <end position="193"/>
    </location>
</feature>
<name>A0A6J4PWM2_9PSEU</name>
<feature type="non-terminal residue" evidence="2">
    <location>
        <position position="223"/>
    </location>
</feature>
<dbReference type="EMBL" id="CADCUS010000445">
    <property type="protein sequence ID" value="CAA9427698.1"/>
    <property type="molecule type" value="Genomic_DNA"/>
</dbReference>
<feature type="compositionally biased region" description="Basic residues" evidence="1">
    <location>
        <begin position="96"/>
        <end position="106"/>
    </location>
</feature>
<feature type="compositionally biased region" description="Low complexity" evidence="1">
    <location>
        <begin position="30"/>
        <end position="39"/>
    </location>
</feature>
<gene>
    <name evidence="2" type="ORF">AVDCRST_MAG66-3136</name>
</gene>
<feature type="region of interest" description="Disordered" evidence="1">
    <location>
        <begin position="1"/>
        <end position="223"/>
    </location>
</feature>
<feature type="compositionally biased region" description="Low complexity" evidence="1">
    <location>
        <begin position="146"/>
        <end position="169"/>
    </location>
</feature>
<feature type="compositionally biased region" description="Basic residues" evidence="1">
    <location>
        <begin position="16"/>
        <end position="29"/>
    </location>
</feature>
<evidence type="ECO:0000313" key="2">
    <source>
        <dbReference type="EMBL" id="CAA9427698.1"/>
    </source>
</evidence>
<reference evidence="2" key="1">
    <citation type="submission" date="2020-02" db="EMBL/GenBank/DDBJ databases">
        <authorList>
            <person name="Meier V. D."/>
        </authorList>
    </citation>
    <scope>NUCLEOTIDE SEQUENCE</scope>
    <source>
        <strain evidence="2">AVDCRST_MAG66</strain>
    </source>
</reference>
<feature type="non-terminal residue" evidence="2">
    <location>
        <position position="1"/>
    </location>
</feature>
<protein>
    <submittedName>
        <fullName evidence="2">LmbE family protein</fullName>
    </submittedName>
</protein>
<dbReference type="AlphaFoldDB" id="A0A6J4PWM2"/>